<keyword evidence="2" id="KW-0808">Transferase</keyword>
<dbReference type="SUPFAM" id="SSF159664">
    <property type="entry name" value="CobE/GbiG C-terminal domain-like"/>
    <property type="match status" value="1"/>
</dbReference>
<accession>A0A2A2GI13</accession>
<sequence>MRVVGLGLRAAANLGSLGELFRRHDVTAALPLAIPDFRQAHPLVRDLQARGYRIRLIPQASLRGVSTPTRSPRILARHGTGSIAEACALVAAGPAARLVLPRVISADGCVTLALARSEESPEQ</sequence>
<dbReference type="Pfam" id="PF01890">
    <property type="entry name" value="CbiG_C"/>
    <property type="match status" value="1"/>
</dbReference>
<evidence type="ECO:0000259" key="1">
    <source>
        <dbReference type="Pfam" id="PF01890"/>
    </source>
</evidence>
<feature type="domain" description="CobE/GbiG C-terminal" evidence="1">
    <location>
        <begin position="3"/>
        <end position="115"/>
    </location>
</feature>
<proteinExistence type="predicted"/>
<reference evidence="2 3" key="1">
    <citation type="submission" date="2017-09" db="EMBL/GenBank/DDBJ databases">
        <title>Paracoccus alkalisoli sp. nov., isolated from saline alkaline soil.</title>
        <authorList>
            <person name="Dong X."/>
            <person name="Zhang G."/>
        </authorList>
    </citation>
    <scope>NUCLEOTIDE SEQUENCE [LARGE SCALE GENOMIC DNA]</scope>
    <source>
        <strain evidence="2 3">WN007</strain>
    </source>
</reference>
<gene>
    <name evidence="2" type="ORF">CK240_13195</name>
</gene>
<evidence type="ECO:0000313" key="2">
    <source>
        <dbReference type="EMBL" id="PAU96505.1"/>
    </source>
</evidence>
<keyword evidence="2" id="KW-0489">Methyltransferase</keyword>
<dbReference type="GO" id="GO:0009236">
    <property type="term" value="P:cobalamin biosynthetic process"/>
    <property type="evidence" value="ECO:0007669"/>
    <property type="project" value="InterPro"/>
</dbReference>
<dbReference type="RefSeq" id="WP_095640801.1">
    <property type="nucleotide sequence ID" value="NZ_NSJZ01000013.1"/>
</dbReference>
<protein>
    <submittedName>
        <fullName evidence="2">Precorrin methylase</fullName>
    </submittedName>
</protein>
<dbReference type="GO" id="GO:0032259">
    <property type="term" value="P:methylation"/>
    <property type="evidence" value="ECO:0007669"/>
    <property type="project" value="UniProtKB-KW"/>
</dbReference>
<dbReference type="AlphaFoldDB" id="A0A2A2GI13"/>
<evidence type="ECO:0000313" key="3">
    <source>
        <dbReference type="Proteomes" id="UP000218023"/>
    </source>
</evidence>
<comment type="caution">
    <text evidence="2">The sequence shown here is derived from an EMBL/GenBank/DDBJ whole genome shotgun (WGS) entry which is preliminary data.</text>
</comment>
<dbReference type="Proteomes" id="UP000218023">
    <property type="component" value="Unassembled WGS sequence"/>
</dbReference>
<dbReference type="Gene3D" id="3.30.420.180">
    <property type="entry name" value="CobE/GbiG C-terminal domain"/>
    <property type="match status" value="1"/>
</dbReference>
<keyword evidence="3" id="KW-1185">Reference proteome</keyword>
<organism evidence="2 3">
    <name type="scientific">Paracoccus salipaludis</name>
    <dbReference type="NCBI Taxonomy" id="2032623"/>
    <lineage>
        <taxon>Bacteria</taxon>
        <taxon>Pseudomonadati</taxon>
        <taxon>Pseudomonadota</taxon>
        <taxon>Alphaproteobacteria</taxon>
        <taxon>Rhodobacterales</taxon>
        <taxon>Paracoccaceae</taxon>
        <taxon>Paracoccus</taxon>
    </lineage>
</organism>
<dbReference type="InterPro" id="IPR002750">
    <property type="entry name" value="CobE/GbiG_C"/>
</dbReference>
<dbReference type="InterPro" id="IPR036518">
    <property type="entry name" value="CobE/GbiG_C_sf"/>
</dbReference>
<name>A0A2A2GI13_9RHOB</name>
<dbReference type="GO" id="GO:0008168">
    <property type="term" value="F:methyltransferase activity"/>
    <property type="evidence" value="ECO:0007669"/>
    <property type="project" value="UniProtKB-KW"/>
</dbReference>
<dbReference type="EMBL" id="NSJZ01000013">
    <property type="protein sequence ID" value="PAU96505.1"/>
    <property type="molecule type" value="Genomic_DNA"/>
</dbReference>
<dbReference type="OrthoDB" id="7475241at2"/>